<evidence type="ECO:0000313" key="4">
    <source>
        <dbReference type="Proteomes" id="UP000618051"/>
    </source>
</evidence>
<evidence type="ECO:0000313" key="3">
    <source>
        <dbReference type="EMBL" id="KAI1237588.1"/>
    </source>
</evidence>
<feature type="compositionally biased region" description="Basic and acidic residues" evidence="1">
    <location>
        <begin position="101"/>
        <end position="114"/>
    </location>
</feature>
<evidence type="ECO:0000313" key="2">
    <source>
        <dbReference type="EMBL" id="KAG0126738.1"/>
    </source>
</evidence>
<reference evidence="3 4" key="2">
    <citation type="journal article" date="2021" name="J. Hered.">
        <title>Feather Gene Expression Elucidates the Developmental Basis of Plumage Iridescence in African Starlings.</title>
        <authorList>
            <person name="Rubenstein D.R."/>
            <person name="Corvelo A."/>
            <person name="MacManes M.D."/>
            <person name="Maia R."/>
            <person name="Narzisi G."/>
            <person name="Rousaki A."/>
            <person name="Vandenabeele P."/>
            <person name="Shawkey M.D."/>
            <person name="Solomon J."/>
        </authorList>
    </citation>
    <scope>NUCLEOTIDE SEQUENCE [LARGE SCALE GENOMIC DNA]</scope>
    <source>
        <strain evidence="3">SS15</strain>
    </source>
</reference>
<protein>
    <submittedName>
        <fullName evidence="2">Uncharacterized protein</fullName>
    </submittedName>
</protein>
<evidence type="ECO:0000256" key="1">
    <source>
        <dbReference type="SAM" id="MobiDB-lite"/>
    </source>
</evidence>
<comment type="caution">
    <text evidence="2">The sequence shown here is derived from an EMBL/GenBank/DDBJ whole genome shotgun (WGS) entry which is preliminary data.</text>
</comment>
<dbReference type="EMBL" id="JADDUC020000007">
    <property type="protein sequence ID" value="KAI1237588.1"/>
    <property type="molecule type" value="Genomic_DNA"/>
</dbReference>
<organism evidence="2">
    <name type="scientific">Lamprotornis superbus</name>
    <dbReference type="NCBI Taxonomy" id="245042"/>
    <lineage>
        <taxon>Eukaryota</taxon>
        <taxon>Metazoa</taxon>
        <taxon>Chordata</taxon>
        <taxon>Craniata</taxon>
        <taxon>Vertebrata</taxon>
        <taxon>Euteleostomi</taxon>
        <taxon>Archelosauria</taxon>
        <taxon>Archosauria</taxon>
        <taxon>Dinosauria</taxon>
        <taxon>Saurischia</taxon>
        <taxon>Theropoda</taxon>
        <taxon>Coelurosauria</taxon>
        <taxon>Aves</taxon>
        <taxon>Neognathae</taxon>
        <taxon>Neoaves</taxon>
        <taxon>Telluraves</taxon>
        <taxon>Australaves</taxon>
        <taxon>Passeriformes</taxon>
        <taxon>Sturnidae</taxon>
        <taxon>Lamprotornis</taxon>
    </lineage>
</organism>
<dbReference type="EMBL" id="JADDUC010000017">
    <property type="protein sequence ID" value="KAG0126738.1"/>
    <property type="molecule type" value="Genomic_DNA"/>
</dbReference>
<feature type="compositionally biased region" description="Polar residues" evidence="1">
    <location>
        <begin position="77"/>
        <end position="91"/>
    </location>
</feature>
<keyword evidence="4" id="KW-1185">Reference proteome</keyword>
<sequence length="139" mass="15204">MQNTAMELTAEHRSTGVATPAGEDPQHYPLANTNKVVYLIDALMTKAAHSLPGPAAGPLLRVTKTQAGKLQPDLRLYQQQPDHQNNSTASQKCLPAPVRLQPEKGTARGSRSDTHGAASPSRRLYLGLHRIYHPDREPR</sequence>
<reference evidence="3" key="3">
    <citation type="submission" date="2022-01" db="EMBL/GenBank/DDBJ databases">
        <authorList>
            <person name="Rubenstein D.R."/>
        </authorList>
    </citation>
    <scope>NUCLEOTIDE SEQUENCE</scope>
    <source>
        <strain evidence="3">SS15</strain>
        <tissue evidence="3">Liver</tissue>
    </source>
</reference>
<dbReference type="Proteomes" id="UP000618051">
    <property type="component" value="Unassembled WGS sequence"/>
</dbReference>
<feature type="region of interest" description="Disordered" evidence="1">
    <location>
        <begin position="71"/>
        <end position="139"/>
    </location>
</feature>
<proteinExistence type="predicted"/>
<dbReference type="AlphaFoldDB" id="A0A835NZE3"/>
<gene>
    <name evidence="3" type="ORF">IHE44_0013668</name>
    <name evidence="2" type="ORF">IHE44_003582</name>
</gene>
<accession>A0A835NZE3</accession>
<reference evidence="2" key="1">
    <citation type="submission" date="2020-10" db="EMBL/GenBank/DDBJ databases">
        <title>Feather gene expression reveals the developmental basis of iridescence in African starlings.</title>
        <authorList>
            <person name="Rubenstein D.R."/>
        </authorList>
    </citation>
    <scope>NUCLEOTIDE SEQUENCE</scope>
    <source>
        <strain evidence="2">SS15</strain>
        <tissue evidence="2">Liver</tissue>
    </source>
</reference>
<name>A0A835NZE3_9PASS</name>